<keyword evidence="1" id="KW-0812">Transmembrane</keyword>
<evidence type="ECO:0000313" key="2">
    <source>
        <dbReference type="EMBL" id="MBB5179725.1"/>
    </source>
</evidence>
<dbReference type="PANTHER" id="PTHR38454">
    <property type="entry name" value="INTEGRAL MEMBRANE PROTEIN-RELATED"/>
    <property type="match status" value="1"/>
</dbReference>
<feature type="transmembrane region" description="Helical" evidence="1">
    <location>
        <begin position="284"/>
        <end position="307"/>
    </location>
</feature>
<feature type="transmembrane region" description="Helical" evidence="1">
    <location>
        <begin position="166"/>
        <end position="185"/>
    </location>
</feature>
<dbReference type="EMBL" id="JACHHE010000002">
    <property type="protein sequence ID" value="MBB5179725.1"/>
    <property type="molecule type" value="Genomic_DNA"/>
</dbReference>
<keyword evidence="3" id="KW-1185">Reference proteome</keyword>
<dbReference type="AlphaFoldDB" id="A0A7W8FTP0"/>
<dbReference type="Proteomes" id="UP000525923">
    <property type="component" value="Unassembled WGS sequence"/>
</dbReference>
<gene>
    <name evidence="2" type="ORF">HNQ44_001149</name>
</gene>
<accession>A0A7W8FTP0</accession>
<evidence type="ECO:0000313" key="3">
    <source>
        <dbReference type="Proteomes" id="UP000525923"/>
    </source>
</evidence>
<feature type="transmembrane region" description="Helical" evidence="1">
    <location>
        <begin position="833"/>
        <end position="854"/>
    </location>
</feature>
<feature type="transmembrane region" description="Helical" evidence="1">
    <location>
        <begin position="237"/>
        <end position="264"/>
    </location>
</feature>
<feature type="transmembrane region" description="Helical" evidence="1">
    <location>
        <begin position="372"/>
        <end position="389"/>
    </location>
</feature>
<protein>
    <submittedName>
        <fullName evidence="2">Putative membrane protein YfhO</fullName>
    </submittedName>
</protein>
<feature type="transmembrane region" description="Helical" evidence="1">
    <location>
        <begin position="314"/>
        <end position="335"/>
    </location>
</feature>
<reference evidence="2 3" key="1">
    <citation type="submission" date="2020-08" db="EMBL/GenBank/DDBJ databases">
        <title>Genomic Encyclopedia of Type Strains, Phase IV (KMG-IV): sequencing the most valuable type-strain genomes for metagenomic binning, comparative biology and taxonomic classification.</title>
        <authorList>
            <person name="Goeker M."/>
        </authorList>
    </citation>
    <scope>NUCLEOTIDE SEQUENCE [LARGE SCALE GENOMIC DNA]</scope>
    <source>
        <strain evidence="2 3">DSM 15895</strain>
    </source>
</reference>
<name>A0A7W8FTP0_9BACL</name>
<dbReference type="InterPro" id="IPR018580">
    <property type="entry name" value="Uncharacterised_YfhO"/>
</dbReference>
<organism evidence="2 3">
    <name type="scientific">Planococcus koreensis</name>
    <dbReference type="NCBI Taxonomy" id="112331"/>
    <lineage>
        <taxon>Bacteria</taxon>
        <taxon>Bacillati</taxon>
        <taxon>Bacillota</taxon>
        <taxon>Bacilli</taxon>
        <taxon>Bacillales</taxon>
        <taxon>Caryophanaceae</taxon>
        <taxon>Planococcus</taxon>
    </lineage>
</organism>
<dbReference type="Pfam" id="PF09586">
    <property type="entry name" value="YfhO"/>
    <property type="match status" value="1"/>
</dbReference>
<feature type="transmembrane region" description="Helical" evidence="1">
    <location>
        <begin position="347"/>
        <end position="365"/>
    </location>
</feature>
<feature type="transmembrane region" description="Helical" evidence="1">
    <location>
        <begin position="109"/>
        <end position="129"/>
    </location>
</feature>
<keyword evidence="1" id="KW-1133">Transmembrane helix</keyword>
<dbReference type="PANTHER" id="PTHR38454:SF1">
    <property type="entry name" value="INTEGRAL MEMBRANE PROTEIN"/>
    <property type="match status" value="1"/>
</dbReference>
<feature type="transmembrane region" description="Helical" evidence="1">
    <location>
        <begin position="428"/>
        <end position="446"/>
    </location>
</feature>
<feature type="transmembrane region" description="Helical" evidence="1">
    <location>
        <begin position="77"/>
        <end position="97"/>
    </location>
</feature>
<feature type="transmembrane region" description="Helical" evidence="1">
    <location>
        <begin position="395"/>
        <end position="416"/>
    </location>
</feature>
<dbReference type="RefSeq" id="WP_135504500.1">
    <property type="nucleotide sequence ID" value="NZ_JACHHE010000002.1"/>
</dbReference>
<sequence length="861" mass="96599">MQWKYPNVLLFFSCLVLSAAGHAVFLSQWVRGHFMIGIDDGASQMMPFKKLLYEQYSSGEFFYSFDFGLGAGTFSELSYYFSTSIVFLITAAVVFALESLHVIESTDVLFWANAAVFISIIRLAFVLFITARVFAYMGISRLSAFTGAALYGLSGMYFRHTVYWEFFADAYLWLPLLILGVEKVFREQKPGWFLFAIAISLIDNFYFAYINMMLTAIYITVRLFFPLTESEIPKRKAIGTFFVFGLLGLGISAISFVPAVYAYLNNHRPAFQQAIEWVNLTDNILFTSRYIVLPAIFLLFWTIPAFYRSRLFRLFALFALIGVLLHYSPIAASLFNGFSAPQYRWEYFMAFVSGGAVAAGLERIGGLTMRQLIASSAFALLAYNLAIRIDQGFDAGSWQAVFVSLSLPAAILLLAAAIRWPRPLLKKILAVYIVASAVVFANFYQADTILETGRIKNVNEELLTTGGYDSLEIRSLLEEIHAQESDPIYRIDWMEDVRNNTPIVQEFRGLSAYSSILNKNLLYFYLYDLEIDMGRESVSRYASLGNRANLHSLLQGKYTIMEKGDPNVPYGFEELTASENFVVYRNTNNLPFARSASDSYSEAGLETSSPLVREHAMLNGIVLDGDGGPAPLSTADHTQQYQIQEQAAVYDNGLLEVQGETGGIDLTRKDGAFTEGDLYVSFHLENEAASEGFILTVNGYETSRKANDSIYRTYVDDLTIRIPADDTIQIRLPQGSYRLTELQVFEEAYEVLEAQAQKSSNAANIEIDGSTVTLDYDNVEQDEYLLLNIPYERGWKASVNGEPATVLKANYAFVAVPIKTGMNAVEFTYRPPYFGIASAVSLLSALVGLFYIFFRKRQSGS</sequence>
<dbReference type="OrthoDB" id="9815466at2"/>
<feature type="transmembrane region" description="Helical" evidence="1">
    <location>
        <begin position="135"/>
        <end position="154"/>
    </location>
</feature>
<proteinExistence type="predicted"/>
<keyword evidence="1" id="KW-0472">Membrane</keyword>
<comment type="caution">
    <text evidence="2">The sequence shown here is derived from an EMBL/GenBank/DDBJ whole genome shotgun (WGS) entry which is preliminary data.</text>
</comment>
<evidence type="ECO:0000256" key="1">
    <source>
        <dbReference type="SAM" id="Phobius"/>
    </source>
</evidence>